<evidence type="ECO:0000313" key="3">
    <source>
        <dbReference type="Proteomes" id="UP001501084"/>
    </source>
</evidence>
<name>A0ABN3B107_9MICO</name>
<feature type="domain" description="VWFA" evidence="1">
    <location>
        <begin position="19"/>
        <end position="203"/>
    </location>
</feature>
<dbReference type="Pfam" id="PF00092">
    <property type="entry name" value="VWA"/>
    <property type="match status" value="1"/>
</dbReference>
<dbReference type="SMART" id="SM00327">
    <property type="entry name" value="VWA"/>
    <property type="match status" value="1"/>
</dbReference>
<gene>
    <name evidence="2" type="ORF">GCM10009786_00490</name>
</gene>
<sequence length="227" mass="24387">MSSLISLDDLVDNPTSRVAISLCLDASVSMSGAPMQELNSGVASFYEAINHDEIAKFSAEISIVTFGPVQKETDFQTVASQPHPPVLAANGNTPLGEAVKLSLDLLDERKQAYKDNGIDYYQPWLVLMTDGQPNGSAAVLDAQIARVAKLAADRKLVVFPIGIGDEADMSTLNRFSAPRPAFKLQGLNFQSFFSWLSASVSRVSQSTPGDGVPIDVDGVTSWADFKF</sequence>
<accession>A0ABN3B107</accession>
<proteinExistence type="predicted"/>
<dbReference type="EMBL" id="BAAAOP010000001">
    <property type="protein sequence ID" value="GAA2185183.1"/>
    <property type="molecule type" value="Genomic_DNA"/>
</dbReference>
<protein>
    <submittedName>
        <fullName evidence="2">VWA domain-containing protein</fullName>
    </submittedName>
</protein>
<reference evidence="2 3" key="1">
    <citation type="journal article" date="2019" name="Int. J. Syst. Evol. Microbiol.">
        <title>The Global Catalogue of Microorganisms (GCM) 10K type strain sequencing project: providing services to taxonomists for standard genome sequencing and annotation.</title>
        <authorList>
            <consortium name="The Broad Institute Genomics Platform"/>
            <consortium name="The Broad Institute Genome Sequencing Center for Infectious Disease"/>
            <person name="Wu L."/>
            <person name="Ma J."/>
        </authorList>
    </citation>
    <scope>NUCLEOTIDE SEQUENCE [LARGE SCALE GENOMIC DNA]</scope>
    <source>
        <strain evidence="2 3">JCM 14919</strain>
    </source>
</reference>
<evidence type="ECO:0000313" key="2">
    <source>
        <dbReference type="EMBL" id="GAA2185183.1"/>
    </source>
</evidence>
<dbReference type="RefSeq" id="WP_346056884.1">
    <property type="nucleotide sequence ID" value="NZ_BAAAOP010000001.1"/>
</dbReference>
<dbReference type="InterPro" id="IPR036465">
    <property type="entry name" value="vWFA_dom_sf"/>
</dbReference>
<comment type="caution">
    <text evidence="2">The sequence shown here is derived from an EMBL/GenBank/DDBJ whole genome shotgun (WGS) entry which is preliminary data.</text>
</comment>
<dbReference type="Proteomes" id="UP001501084">
    <property type="component" value="Unassembled WGS sequence"/>
</dbReference>
<dbReference type="PROSITE" id="PS50234">
    <property type="entry name" value="VWFA"/>
    <property type="match status" value="1"/>
</dbReference>
<dbReference type="InterPro" id="IPR002035">
    <property type="entry name" value="VWF_A"/>
</dbReference>
<keyword evidence="3" id="KW-1185">Reference proteome</keyword>
<dbReference type="PIRSF" id="PIRSF020634">
    <property type="entry name" value="TerY_vWA"/>
    <property type="match status" value="1"/>
</dbReference>
<organism evidence="2 3">
    <name type="scientific">Leucobacter alluvii</name>
    <dbReference type="NCBI Taxonomy" id="340321"/>
    <lineage>
        <taxon>Bacteria</taxon>
        <taxon>Bacillati</taxon>
        <taxon>Actinomycetota</taxon>
        <taxon>Actinomycetes</taxon>
        <taxon>Micrococcales</taxon>
        <taxon>Microbacteriaceae</taxon>
        <taxon>Leucobacter</taxon>
    </lineage>
</organism>
<dbReference type="Gene3D" id="3.40.50.410">
    <property type="entry name" value="von Willebrand factor, type A domain"/>
    <property type="match status" value="1"/>
</dbReference>
<dbReference type="InterPro" id="IPR011392">
    <property type="entry name" value="Tellurite-R_TerY"/>
</dbReference>
<evidence type="ECO:0000259" key="1">
    <source>
        <dbReference type="PROSITE" id="PS50234"/>
    </source>
</evidence>
<dbReference type="SUPFAM" id="SSF53300">
    <property type="entry name" value="vWA-like"/>
    <property type="match status" value="1"/>
</dbReference>